<dbReference type="InterPro" id="IPR000795">
    <property type="entry name" value="T_Tr_GTP-bd_dom"/>
</dbReference>
<dbReference type="Gene3D" id="3.30.70.240">
    <property type="match status" value="1"/>
</dbReference>
<dbReference type="InterPro" id="IPR009000">
    <property type="entry name" value="Transl_B-barrel_sf"/>
</dbReference>
<dbReference type="AlphaFoldDB" id="A0A2U8W9W2"/>
<dbReference type="InterPro" id="IPR020568">
    <property type="entry name" value="Ribosomal_Su5_D2-typ_SF"/>
</dbReference>
<evidence type="ECO:0000256" key="6">
    <source>
        <dbReference type="ARBA" id="ARBA00024731"/>
    </source>
</evidence>
<dbReference type="KEGG" id="mets:DK389_20235"/>
<dbReference type="Gene3D" id="3.30.70.870">
    <property type="entry name" value="Elongation Factor G (Translational Gtpase), domain 3"/>
    <property type="match status" value="1"/>
</dbReference>
<dbReference type="SUPFAM" id="SSF52540">
    <property type="entry name" value="P-loop containing nucleoside triphosphate hydrolases"/>
    <property type="match status" value="1"/>
</dbReference>
<evidence type="ECO:0000259" key="9">
    <source>
        <dbReference type="SMART" id="SM00889"/>
    </source>
</evidence>
<evidence type="ECO:0000256" key="5">
    <source>
        <dbReference type="ARBA" id="ARBA00023134"/>
    </source>
</evidence>
<dbReference type="CDD" id="cd01434">
    <property type="entry name" value="EFG_mtEFG1_IV"/>
    <property type="match status" value="1"/>
</dbReference>
<keyword evidence="3 10" id="KW-0251">Elongation factor</keyword>
<accession>A0A2U8W9W2</accession>
<gene>
    <name evidence="10" type="ORF">DK389_20235</name>
</gene>
<dbReference type="NCBIfam" id="TIGR00231">
    <property type="entry name" value="small_GTP"/>
    <property type="match status" value="1"/>
</dbReference>
<dbReference type="GO" id="GO:0097216">
    <property type="term" value="F:guanosine tetraphosphate binding"/>
    <property type="evidence" value="ECO:0007669"/>
    <property type="project" value="UniProtKB-ARBA"/>
</dbReference>
<dbReference type="Pfam" id="PF03764">
    <property type="entry name" value="EFG_IV"/>
    <property type="match status" value="1"/>
</dbReference>
<feature type="region of interest" description="Disordered" evidence="7">
    <location>
        <begin position="30"/>
        <end position="50"/>
    </location>
</feature>
<evidence type="ECO:0000313" key="11">
    <source>
        <dbReference type="Proteomes" id="UP000245926"/>
    </source>
</evidence>
<dbReference type="GO" id="GO:0003924">
    <property type="term" value="F:GTPase activity"/>
    <property type="evidence" value="ECO:0007669"/>
    <property type="project" value="InterPro"/>
</dbReference>
<feature type="domain" description="Elongation factor EFG" evidence="8">
    <location>
        <begin position="572"/>
        <end position="662"/>
    </location>
</feature>
<comment type="function">
    <text evidence="6">Catalyzes the GTP-dependent ribosomal translocation step during translation elongation. During this step, the ribosome changes from the pre-translocational (PRE) to the post-translocational (POST) state as the newly formed A-site-bound peptidyl-tRNA and P-site-bound deacylated tRNA move to the P and E sites, respectively. Catalyzes the coordinated movement of the two tRNA molecules, the mRNA and conformational changes in the ribosome.</text>
</comment>
<dbReference type="InterPro" id="IPR035649">
    <property type="entry name" value="EFG_V"/>
</dbReference>
<dbReference type="Gene3D" id="3.40.50.300">
    <property type="entry name" value="P-loop containing nucleotide triphosphate hydrolases"/>
    <property type="match status" value="1"/>
</dbReference>
<dbReference type="InterPro" id="IPR035647">
    <property type="entry name" value="EFG_III/V"/>
</dbReference>
<sequence length="672" mass="71208">MAAQPRCIALVGPAQSGKTALLEALMERAGSGERPAKAGEGSSESRSHGMSVEPGVVTLSYLGDTFTFVDCPGSIEFMHGMQAVLPVCDAAVVVCEADERKLPALEYVLRILEAQGVPRLLFVNKIDAATQSPRETLGLLQAASVTPLLLRQIPIWQDGAATGFIDLALERAFVYRNHAPSAVVALPEGELPQEKEDRFTLLERLADHDDVLMEQLISEIEPDRERIFGDLSRELREGLAVSVLIGSAARCNGVGRLLKALRHEAPSLAETRARLGIPDDGPALAQVIQTRHTGFGGKLSIGRVLRGAFQEGESVTASDGTTSRIAGLVALSSGQNGRIAAAAEGETVGFGRLDGIGTRACFAAGSAAPPEVAAPPPPSPVYAAALKVRDRKDDVRLTSALAKITEEDPGLSVEQDADLEEIRLLGQGEMHLRVAVERLSSRFGVAVDKDRPKVGYRETIRSAATGRGRHKKQTGGHGQFADVQIAVRPLPRGEGFLFEDEVVGGAVPRAYIPSVEAGARAYLRRGPLGFPVVDLCVTLTDGAAHAVDSSDAAFQAAARLALDDALPKADPVLLEPILAVEIATPSAYTAKATGAVTSRRGQILGFDARPGWVGWDLLQAQIPEAEIWDLIVELRSVTAGVGSFTARFDHRAELTGRPADLVLANGLSRRAG</sequence>
<dbReference type="Pfam" id="PF00009">
    <property type="entry name" value="GTP_EFTU"/>
    <property type="match status" value="1"/>
</dbReference>
<keyword evidence="11" id="KW-1185">Reference proteome</keyword>
<evidence type="ECO:0000256" key="1">
    <source>
        <dbReference type="ARBA" id="ARBA00017872"/>
    </source>
</evidence>
<proteinExistence type="predicted"/>
<evidence type="ECO:0000256" key="4">
    <source>
        <dbReference type="ARBA" id="ARBA00022917"/>
    </source>
</evidence>
<evidence type="ECO:0000256" key="2">
    <source>
        <dbReference type="ARBA" id="ARBA00022741"/>
    </source>
</evidence>
<evidence type="ECO:0000313" key="10">
    <source>
        <dbReference type="EMBL" id="AWN42398.1"/>
    </source>
</evidence>
<dbReference type="InterPro" id="IPR041095">
    <property type="entry name" value="EFG_II"/>
</dbReference>
<reference evidence="11" key="1">
    <citation type="submission" date="2018-05" db="EMBL/GenBank/DDBJ databases">
        <title>Complete Genome Sequence of Methylobacterium sp. 17SD2-17.</title>
        <authorList>
            <person name="Srinivasan S."/>
        </authorList>
    </citation>
    <scope>NUCLEOTIDE SEQUENCE [LARGE SCALE GENOMIC DNA]</scope>
    <source>
        <strain evidence="11">17SD2-17</strain>
    </source>
</reference>
<dbReference type="Pfam" id="PF00679">
    <property type="entry name" value="EFG_C"/>
    <property type="match status" value="1"/>
</dbReference>
<dbReference type="CDD" id="cd03713">
    <property type="entry name" value="EFG_mtEFG_C"/>
    <property type="match status" value="1"/>
</dbReference>
<dbReference type="InterPro" id="IPR005225">
    <property type="entry name" value="Small_GTP-bd"/>
</dbReference>
<dbReference type="GO" id="GO:0003746">
    <property type="term" value="F:translation elongation factor activity"/>
    <property type="evidence" value="ECO:0007669"/>
    <property type="project" value="UniProtKB-KW"/>
</dbReference>
<evidence type="ECO:0000256" key="3">
    <source>
        <dbReference type="ARBA" id="ARBA00022768"/>
    </source>
</evidence>
<dbReference type="OrthoDB" id="9802948at2"/>
<dbReference type="GO" id="GO:0032790">
    <property type="term" value="P:ribosome disassembly"/>
    <property type="evidence" value="ECO:0007669"/>
    <property type="project" value="TreeGrafter"/>
</dbReference>
<protein>
    <recommendedName>
        <fullName evidence="1">Elongation factor G</fullName>
    </recommendedName>
</protein>
<dbReference type="Proteomes" id="UP000245926">
    <property type="component" value="Chromosome"/>
</dbReference>
<keyword evidence="4" id="KW-0648">Protein biosynthesis</keyword>
<dbReference type="InterPro" id="IPR005517">
    <property type="entry name" value="Transl_elong_EFG/EF2_IV"/>
</dbReference>
<dbReference type="RefSeq" id="WP_109892238.1">
    <property type="nucleotide sequence ID" value="NZ_CP029550.1"/>
</dbReference>
<dbReference type="SUPFAM" id="SSF50447">
    <property type="entry name" value="Translation proteins"/>
    <property type="match status" value="1"/>
</dbReference>
<name>A0A2U8W9W2_9HYPH</name>
<dbReference type="Gene3D" id="2.40.30.10">
    <property type="entry name" value="Translation factors"/>
    <property type="match status" value="1"/>
</dbReference>
<dbReference type="NCBIfam" id="NF009379">
    <property type="entry name" value="PRK12740.1-3"/>
    <property type="match status" value="1"/>
</dbReference>
<feature type="compositionally biased region" description="Basic and acidic residues" evidence="7">
    <location>
        <begin position="30"/>
        <end position="47"/>
    </location>
</feature>
<evidence type="ECO:0000256" key="7">
    <source>
        <dbReference type="SAM" id="MobiDB-lite"/>
    </source>
</evidence>
<dbReference type="PANTHER" id="PTHR43261:SF7">
    <property type="entry name" value="ELONGATION FACTOR G-LIKE PROTEIN"/>
    <property type="match status" value="1"/>
</dbReference>
<dbReference type="Pfam" id="PF14492">
    <property type="entry name" value="EFG_III"/>
    <property type="match status" value="1"/>
</dbReference>
<keyword evidence="2" id="KW-0547">Nucleotide-binding</keyword>
<feature type="domain" description="Translation elongation factor EFG/EF2" evidence="9">
    <location>
        <begin position="453"/>
        <end position="570"/>
    </location>
</feature>
<dbReference type="GO" id="GO:0005525">
    <property type="term" value="F:GTP binding"/>
    <property type="evidence" value="ECO:0007669"/>
    <property type="project" value="UniProtKB-KW"/>
</dbReference>
<dbReference type="InterPro" id="IPR027417">
    <property type="entry name" value="P-loop_NTPase"/>
</dbReference>
<dbReference type="SUPFAM" id="SSF54980">
    <property type="entry name" value="EF-G C-terminal domain-like"/>
    <property type="match status" value="2"/>
</dbReference>
<dbReference type="SUPFAM" id="SSF54211">
    <property type="entry name" value="Ribosomal protein S5 domain 2-like"/>
    <property type="match status" value="1"/>
</dbReference>
<dbReference type="Gene3D" id="3.30.230.10">
    <property type="match status" value="1"/>
</dbReference>
<dbReference type="SMART" id="SM00838">
    <property type="entry name" value="EFG_C"/>
    <property type="match status" value="1"/>
</dbReference>
<dbReference type="EMBL" id="CP029550">
    <property type="protein sequence ID" value="AWN42398.1"/>
    <property type="molecule type" value="Genomic_DNA"/>
</dbReference>
<dbReference type="PANTHER" id="PTHR43261">
    <property type="entry name" value="TRANSLATION ELONGATION FACTOR G-RELATED"/>
    <property type="match status" value="1"/>
</dbReference>
<evidence type="ECO:0000259" key="8">
    <source>
        <dbReference type="SMART" id="SM00838"/>
    </source>
</evidence>
<dbReference type="InterPro" id="IPR000640">
    <property type="entry name" value="EFG_V-like"/>
</dbReference>
<dbReference type="SMART" id="SM00889">
    <property type="entry name" value="EFG_IV"/>
    <property type="match status" value="1"/>
</dbReference>
<dbReference type="InterPro" id="IPR014721">
    <property type="entry name" value="Ribsml_uS5_D2-typ_fold_subgr"/>
</dbReference>
<organism evidence="10 11">
    <name type="scientific">Methylobacterium durans</name>
    <dbReference type="NCBI Taxonomy" id="2202825"/>
    <lineage>
        <taxon>Bacteria</taxon>
        <taxon>Pseudomonadati</taxon>
        <taxon>Pseudomonadota</taxon>
        <taxon>Alphaproteobacteria</taxon>
        <taxon>Hyphomicrobiales</taxon>
        <taxon>Methylobacteriaceae</taxon>
        <taxon>Methylobacterium</taxon>
    </lineage>
</organism>
<dbReference type="InterPro" id="IPR047872">
    <property type="entry name" value="EFG_IV"/>
</dbReference>
<keyword evidence="5" id="KW-0342">GTP-binding</keyword>